<reference evidence="7" key="1">
    <citation type="submission" date="2024-02" db="UniProtKB">
        <authorList>
            <consortium name="WormBaseParasite"/>
        </authorList>
    </citation>
    <scope>IDENTIFICATION</scope>
</reference>
<feature type="chain" id="PRO_5041983811" evidence="5">
    <location>
        <begin position="16"/>
        <end position="101"/>
    </location>
</feature>
<keyword evidence="3" id="KW-0964">Secreted</keyword>
<evidence type="ECO:0000313" key="6">
    <source>
        <dbReference type="Proteomes" id="UP000887575"/>
    </source>
</evidence>
<proteinExistence type="inferred from homology"/>
<accession>A0AAF3FM11</accession>
<comment type="subcellular location">
    <subcellularLocation>
        <location evidence="1">Secreted</location>
    </subcellularLocation>
</comment>
<evidence type="ECO:0000256" key="4">
    <source>
        <dbReference type="ARBA" id="ARBA00022729"/>
    </source>
</evidence>
<organism evidence="6 7">
    <name type="scientific">Mesorhabditis belari</name>
    <dbReference type="NCBI Taxonomy" id="2138241"/>
    <lineage>
        <taxon>Eukaryota</taxon>
        <taxon>Metazoa</taxon>
        <taxon>Ecdysozoa</taxon>
        <taxon>Nematoda</taxon>
        <taxon>Chromadorea</taxon>
        <taxon>Rhabditida</taxon>
        <taxon>Rhabditina</taxon>
        <taxon>Rhabditomorpha</taxon>
        <taxon>Rhabditoidea</taxon>
        <taxon>Rhabditidae</taxon>
        <taxon>Mesorhabditinae</taxon>
        <taxon>Mesorhabditis</taxon>
    </lineage>
</organism>
<dbReference type="PANTHER" id="PTHR21700">
    <property type="entry name" value="TRANSTHYRETIN-LIKE FAMILY PROTEIN-RELATED"/>
    <property type="match status" value="1"/>
</dbReference>
<evidence type="ECO:0000313" key="7">
    <source>
        <dbReference type="WBParaSite" id="MBELARI_LOCUS8191"/>
    </source>
</evidence>
<dbReference type="WBParaSite" id="MBELARI_LOCUS8191">
    <property type="protein sequence ID" value="MBELARI_LOCUS8191"/>
    <property type="gene ID" value="MBELARI_LOCUS8191"/>
</dbReference>
<dbReference type="InterPro" id="IPR001534">
    <property type="entry name" value="Transthyretin-like"/>
</dbReference>
<evidence type="ECO:0000256" key="3">
    <source>
        <dbReference type="ARBA" id="ARBA00022525"/>
    </source>
</evidence>
<keyword evidence="6" id="KW-1185">Reference proteome</keyword>
<dbReference type="Pfam" id="PF01060">
    <property type="entry name" value="TTR-52"/>
    <property type="match status" value="1"/>
</dbReference>
<dbReference type="GO" id="GO:0009986">
    <property type="term" value="C:cell surface"/>
    <property type="evidence" value="ECO:0007669"/>
    <property type="project" value="InterPro"/>
</dbReference>
<evidence type="ECO:0000256" key="2">
    <source>
        <dbReference type="ARBA" id="ARBA00010112"/>
    </source>
</evidence>
<dbReference type="PANTHER" id="PTHR21700:SF30">
    <property type="entry name" value="TRANSTHYRETIN-LIKE FAMILY PROTEIN"/>
    <property type="match status" value="1"/>
</dbReference>
<dbReference type="AlphaFoldDB" id="A0AAF3FM11"/>
<protein>
    <submittedName>
        <fullName evidence="7">Transthyretin-like family protein</fullName>
    </submittedName>
</protein>
<evidence type="ECO:0000256" key="5">
    <source>
        <dbReference type="SAM" id="SignalP"/>
    </source>
</evidence>
<dbReference type="InterPro" id="IPR038479">
    <property type="entry name" value="Transthyretin-like_sf"/>
</dbReference>
<dbReference type="Proteomes" id="UP000887575">
    <property type="component" value="Unassembled WGS sequence"/>
</dbReference>
<keyword evidence="4 5" id="KW-0732">Signal</keyword>
<name>A0AAF3FM11_9BILA</name>
<feature type="signal peptide" evidence="5">
    <location>
        <begin position="1"/>
        <end position="15"/>
    </location>
</feature>
<dbReference type="Gene3D" id="2.60.40.3330">
    <property type="match status" value="1"/>
</dbReference>
<dbReference type="GO" id="GO:0005576">
    <property type="term" value="C:extracellular region"/>
    <property type="evidence" value="ECO:0007669"/>
    <property type="project" value="UniProtKB-SubCell"/>
</dbReference>
<evidence type="ECO:0000256" key="1">
    <source>
        <dbReference type="ARBA" id="ARBA00004613"/>
    </source>
</evidence>
<comment type="similarity">
    <text evidence="2">Belongs to the nematode transthyretin-like family.</text>
</comment>
<sequence>MRLFIFSLLAATVTANMQTVTVRGTLICNRERWANAKITGGESEVSKIEPFIRVTHHCKARHGCSRASEYDVPREYIDNGVYDISYLSLDPTVHNEKEHCN</sequence>